<evidence type="ECO:0000313" key="5">
    <source>
        <dbReference type="Proteomes" id="UP000248330"/>
    </source>
</evidence>
<dbReference type="InterPro" id="IPR003423">
    <property type="entry name" value="OMP_efflux"/>
</dbReference>
<dbReference type="Gene3D" id="1.20.1600.10">
    <property type="entry name" value="Outer membrane efflux proteins (OEP)"/>
    <property type="match status" value="1"/>
</dbReference>
<comment type="similarity">
    <text evidence="1">Belongs to the outer membrane factor (OMF) (TC 1.B.17) family.</text>
</comment>
<accession>A0A318E5M3</accession>
<dbReference type="Proteomes" id="UP000248330">
    <property type="component" value="Unassembled WGS sequence"/>
</dbReference>
<protein>
    <submittedName>
        <fullName evidence="4">Cobalt-zinc-cadmium efflux system outer membrane protein</fullName>
    </submittedName>
</protein>
<evidence type="ECO:0000256" key="3">
    <source>
        <dbReference type="SAM" id="SignalP"/>
    </source>
</evidence>
<keyword evidence="3" id="KW-0732">Signal</keyword>
<dbReference type="PANTHER" id="PTHR30203">
    <property type="entry name" value="OUTER MEMBRANE CATION EFFLUX PROTEIN"/>
    <property type="match status" value="1"/>
</dbReference>
<dbReference type="PROSITE" id="PS51257">
    <property type="entry name" value="PROKAR_LIPOPROTEIN"/>
    <property type="match status" value="1"/>
</dbReference>
<feature type="region of interest" description="Disordered" evidence="2">
    <location>
        <begin position="453"/>
        <end position="525"/>
    </location>
</feature>
<evidence type="ECO:0000256" key="1">
    <source>
        <dbReference type="ARBA" id="ARBA00007613"/>
    </source>
</evidence>
<feature type="signal peptide" evidence="3">
    <location>
        <begin position="1"/>
        <end position="27"/>
    </location>
</feature>
<keyword evidence="5" id="KW-1185">Reference proteome</keyword>
<dbReference type="SUPFAM" id="SSF56954">
    <property type="entry name" value="Outer membrane efflux proteins (OEP)"/>
    <property type="match status" value="1"/>
</dbReference>
<evidence type="ECO:0000313" key="4">
    <source>
        <dbReference type="EMBL" id="PXV63727.1"/>
    </source>
</evidence>
<feature type="chain" id="PRO_5016329845" evidence="3">
    <location>
        <begin position="28"/>
        <end position="525"/>
    </location>
</feature>
<evidence type="ECO:0000256" key="2">
    <source>
        <dbReference type="SAM" id="MobiDB-lite"/>
    </source>
</evidence>
<name>A0A318E5M3_9GAMM</name>
<reference evidence="4 5" key="1">
    <citation type="submission" date="2018-04" db="EMBL/GenBank/DDBJ databases">
        <title>Genomic Encyclopedia of Type Strains, Phase IV (KMG-IV): sequencing the most valuable type-strain genomes for metagenomic binning, comparative biology and taxonomic classification.</title>
        <authorList>
            <person name="Goeker M."/>
        </authorList>
    </citation>
    <scope>NUCLEOTIDE SEQUENCE [LARGE SCALE GENOMIC DNA]</scope>
    <source>
        <strain evidence="4 5">DSM 104150</strain>
    </source>
</reference>
<dbReference type="EMBL" id="QICN01000015">
    <property type="protein sequence ID" value="PXV63727.1"/>
    <property type="molecule type" value="Genomic_DNA"/>
</dbReference>
<dbReference type="RefSeq" id="WP_146216674.1">
    <property type="nucleotide sequence ID" value="NZ_CAKZQT010000014.1"/>
</dbReference>
<comment type="caution">
    <text evidence="4">The sequence shown here is derived from an EMBL/GenBank/DDBJ whole genome shotgun (WGS) entry which is preliminary data.</text>
</comment>
<organism evidence="4 5">
    <name type="scientific">Sinimarinibacterium flocculans</name>
    <dbReference type="NCBI Taxonomy" id="985250"/>
    <lineage>
        <taxon>Bacteria</taxon>
        <taxon>Pseudomonadati</taxon>
        <taxon>Pseudomonadota</taxon>
        <taxon>Gammaproteobacteria</taxon>
        <taxon>Nevskiales</taxon>
        <taxon>Nevskiaceae</taxon>
        <taxon>Sinimarinibacterium</taxon>
    </lineage>
</organism>
<proteinExistence type="inferred from homology"/>
<dbReference type="InterPro" id="IPR010131">
    <property type="entry name" value="MdtP/NodT-like"/>
</dbReference>
<sequence length="525" mass="56027">MRYTVPRGRLASVFVAAVLTGCATAPADRGLSEVQGLLKARDPTLASAQTALSADPESIDTQMATLMAAPLTADRALSVALLKSPRLRVIYAQLGLAQADWLDASRLSNPVLSFSALESSASGERTRLGYGLVQNFTDLLFLRSRSRIAAHGRDQVEADAAAAIQDLAAEVLSRYYEAVGAAQTAQMRRVIAHAATASADLAQRFKDAGNINALELAREKAAAHRAVLEQESAEAEASSAALALNEAMGLSPPLAWTLDPQLALPVDETLSTDALVASALQQRLDLLAKQREIDAIEGALGLARTLRWIPFVEVGLEGEREGDGSRLLGPTVAIEIPLFGKSQSEVLRMQARREQAIAEAEAIRAEVANGVATALTRMQAAQARVQRFREGLIPQSEAVVARMQELQNYMIVGQFELLVAKQEEYEAYAGYLDSLRDYWLARVALQHAVGAALPANGQDGPSRTGAIRLPDAAAGGGHSMHSGMHHGASHQMSGDVHTQHDMHPPAESSSEPTAPPRETDAHAHH</sequence>
<dbReference type="PANTHER" id="PTHR30203:SF24">
    <property type="entry name" value="BLR4935 PROTEIN"/>
    <property type="match status" value="1"/>
</dbReference>
<dbReference type="AlphaFoldDB" id="A0A318E5M3"/>
<dbReference type="Pfam" id="PF02321">
    <property type="entry name" value="OEP"/>
    <property type="match status" value="1"/>
</dbReference>
<gene>
    <name evidence="4" type="ORF">C8D93_11536</name>
</gene>
<dbReference type="GO" id="GO:0015562">
    <property type="term" value="F:efflux transmembrane transporter activity"/>
    <property type="evidence" value="ECO:0007669"/>
    <property type="project" value="InterPro"/>
</dbReference>
<dbReference type="OrthoDB" id="237412at2"/>